<evidence type="ECO:0000256" key="2">
    <source>
        <dbReference type="ARBA" id="ARBA00020484"/>
    </source>
</evidence>
<evidence type="ECO:0000256" key="8">
    <source>
        <dbReference type="SAM" id="MobiDB-lite"/>
    </source>
</evidence>
<comment type="subunit">
    <text evidence="6">Monomer.</text>
</comment>
<evidence type="ECO:0000313" key="11">
    <source>
        <dbReference type="Proteomes" id="UP000249061"/>
    </source>
</evidence>
<dbReference type="HAMAP" id="MF_00367">
    <property type="entry name" value="GTPase_Era"/>
    <property type="match status" value="1"/>
</dbReference>
<comment type="function">
    <text evidence="6">An essential GTPase that binds both GDP and GTP, with rapid nucleotide exchange. Plays a role in 16S rRNA processing and 30S ribosomal subunit biogenesis and possibly also in cell cycle regulation and energy metabolism.</text>
</comment>
<dbReference type="AlphaFoldDB" id="A0A2W5T342"/>
<keyword evidence="6" id="KW-0690">Ribosome biogenesis</keyword>
<feature type="binding site" evidence="6">
    <location>
        <begin position="126"/>
        <end position="129"/>
    </location>
    <ligand>
        <name>GTP</name>
        <dbReference type="ChEBI" id="CHEBI:37565"/>
    </ligand>
</feature>
<keyword evidence="3 6" id="KW-0547">Nucleotide-binding</keyword>
<evidence type="ECO:0000256" key="7">
    <source>
        <dbReference type="PROSITE-ProRule" id="PRU01050"/>
    </source>
</evidence>
<accession>A0A2W5T342</accession>
<feature type="binding site" evidence="6">
    <location>
        <begin position="57"/>
        <end position="61"/>
    </location>
    <ligand>
        <name>GTP</name>
        <dbReference type="ChEBI" id="CHEBI:37565"/>
    </ligand>
</feature>
<dbReference type="NCBIfam" id="NF000908">
    <property type="entry name" value="PRK00089.1"/>
    <property type="match status" value="1"/>
</dbReference>
<keyword evidence="5 6" id="KW-0342">GTP-binding</keyword>
<dbReference type="GO" id="GO:0005525">
    <property type="term" value="F:GTP binding"/>
    <property type="evidence" value="ECO:0007669"/>
    <property type="project" value="UniProtKB-UniRule"/>
</dbReference>
<name>A0A2W5T342_9BACT</name>
<organism evidence="10 11">
    <name type="scientific">Archangium gephyra</name>
    <dbReference type="NCBI Taxonomy" id="48"/>
    <lineage>
        <taxon>Bacteria</taxon>
        <taxon>Pseudomonadati</taxon>
        <taxon>Myxococcota</taxon>
        <taxon>Myxococcia</taxon>
        <taxon>Myxococcales</taxon>
        <taxon>Cystobacterineae</taxon>
        <taxon>Archangiaceae</taxon>
        <taxon>Archangium</taxon>
    </lineage>
</organism>
<comment type="similarity">
    <text evidence="1 6 7">Belongs to the TRAFAC class TrmE-Era-EngA-EngB-Septin-like GTPase superfamily. Era GTPase family.</text>
</comment>
<evidence type="ECO:0000256" key="5">
    <source>
        <dbReference type="ARBA" id="ARBA00023134"/>
    </source>
</evidence>
<dbReference type="SUPFAM" id="SSF54814">
    <property type="entry name" value="Prokaryotic type KH domain (KH-domain type II)"/>
    <property type="match status" value="1"/>
</dbReference>
<protein>
    <recommendedName>
        <fullName evidence="2 6">GTPase Era</fullName>
    </recommendedName>
</protein>
<dbReference type="InterPro" id="IPR030388">
    <property type="entry name" value="G_ERA_dom"/>
</dbReference>
<dbReference type="GO" id="GO:0005829">
    <property type="term" value="C:cytosol"/>
    <property type="evidence" value="ECO:0007669"/>
    <property type="project" value="TreeGrafter"/>
</dbReference>
<dbReference type="NCBIfam" id="TIGR00231">
    <property type="entry name" value="small_GTP"/>
    <property type="match status" value="1"/>
</dbReference>
<dbReference type="InterPro" id="IPR005225">
    <property type="entry name" value="Small_GTP-bd"/>
</dbReference>
<dbReference type="NCBIfam" id="TIGR00436">
    <property type="entry name" value="era"/>
    <property type="match status" value="1"/>
</dbReference>
<feature type="region of interest" description="G4" evidence="7">
    <location>
        <begin position="126"/>
        <end position="129"/>
    </location>
</feature>
<feature type="region of interest" description="G3" evidence="7">
    <location>
        <begin position="57"/>
        <end position="60"/>
    </location>
</feature>
<evidence type="ECO:0000313" key="10">
    <source>
        <dbReference type="EMBL" id="PZR09790.1"/>
    </source>
</evidence>
<dbReference type="GO" id="GO:0005886">
    <property type="term" value="C:plasma membrane"/>
    <property type="evidence" value="ECO:0007669"/>
    <property type="project" value="UniProtKB-SubCell"/>
</dbReference>
<keyword evidence="6" id="KW-0963">Cytoplasm</keyword>
<gene>
    <name evidence="6" type="primary">era</name>
    <name evidence="10" type="ORF">DI536_20830</name>
</gene>
<dbReference type="EMBL" id="QFQP01000019">
    <property type="protein sequence ID" value="PZR09790.1"/>
    <property type="molecule type" value="Genomic_DNA"/>
</dbReference>
<dbReference type="GO" id="GO:0000028">
    <property type="term" value="P:ribosomal small subunit assembly"/>
    <property type="evidence" value="ECO:0007669"/>
    <property type="project" value="TreeGrafter"/>
</dbReference>
<sequence length="332" mass="36970">MRSGYAAFIGRPNAGKSTLLNRLVGEKVAIVSPKPQTTRTRILGVVTKPEGQIAFFDTPGIHQAKGALNKYMVDAAVSATDDCDVVLFLVETEGMKEDVEPSVSPGNRAVLERLKTIGKPVILVLTKIDTIKKHLLLPLIDLYRKEFPFIEVLPVSARHGEGLAELFEHTLKHLPEGEPIFPADTLTDQNERTLVEELIREQVLRNCHQEVPYSVGVVVEVFDESERDAPPPRAKNQKNKTPPRPENANKPKLQGLIRLHANIFVERESQKAIVIGKRGEMLKTIGTDARMAIQRLFGTHIYLSLQVKVEPRWTERADGLRKLGYTASGVKS</sequence>
<dbReference type="Pfam" id="PF01926">
    <property type="entry name" value="MMR_HSR1"/>
    <property type="match status" value="1"/>
</dbReference>
<dbReference type="InterPro" id="IPR004044">
    <property type="entry name" value="KH_dom_type_2"/>
</dbReference>
<dbReference type="PANTHER" id="PTHR42698:SF1">
    <property type="entry name" value="GTPASE ERA, MITOCHONDRIAL"/>
    <property type="match status" value="1"/>
</dbReference>
<dbReference type="PANTHER" id="PTHR42698">
    <property type="entry name" value="GTPASE ERA"/>
    <property type="match status" value="1"/>
</dbReference>
<dbReference type="GO" id="GO:0070181">
    <property type="term" value="F:small ribosomal subunit rRNA binding"/>
    <property type="evidence" value="ECO:0007669"/>
    <property type="project" value="UniProtKB-UniRule"/>
</dbReference>
<dbReference type="SUPFAM" id="SSF52540">
    <property type="entry name" value="P-loop containing nucleoside triphosphate hydrolases"/>
    <property type="match status" value="1"/>
</dbReference>
<comment type="subcellular location">
    <subcellularLocation>
        <location evidence="6">Cytoplasm</location>
    </subcellularLocation>
    <subcellularLocation>
        <location evidence="6">Cell membrane</location>
        <topology evidence="6">Peripheral membrane protein</topology>
    </subcellularLocation>
</comment>
<keyword evidence="6" id="KW-1003">Cell membrane</keyword>
<dbReference type="InterPro" id="IPR015946">
    <property type="entry name" value="KH_dom-like_a/b"/>
</dbReference>
<dbReference type="InterPro" id="IPR009019">
    <property type="entry name" value="KH_sf_prok-type"/>
</dbReference>
<dbReference type="InterPro" id="IPR005662">
    <property type="entry name" value="GTPase_Era-like"/>
</dbReference>
<dbReference type="Gene3D" id="3.40.50.300">
    <property type="entry name" value="P-loop containing nucleotide triphosphate hydrolases"/>
    <property type="match status" value="1"/>
</dbReference>
<evidence type="ECO:0000259" key="9">
    <source>
        <dbReference type="PROSITE" id="PS51713"/>
    </source>
</evidence>
<dbReference type="Pfam" id="PF07650">
    <property type="entry name" value="KH_2"/>
    <property type="match status" value="1"/>
</dbReference>
<dbReference type="Proteomes" id="UP000249061">
    <property type="component" value="Unassembled WGS sequence"/>
</dbReference>
<reference evidence="10 11" key="1">
    <citation type="submission" date="2017-08" db="EMBL/GenBank/DDBJ databases">
        <title>Infants hospitalized years apart are colonized by the same room-sourced microbial strains.</title>
        <authorList>
            <person name="Brooks B."/>
            <person name="Olm M.R."/>
            <person name="Firek B.A."/>
            <person name="Baker R."/>
            <person name="Thomas B.C."/>
            <person name="Morowitz M.J."/>
            <person name="Banfield J.F."/>
        </authorList>
    </citation>
    <scope>NUCLEOTIDE SEQUENCE [LARGE SCALE GENOMIC DNA]</scope>
    <source>
        <strain evidence="10">S2_003_000_R2_14</strain>
    </source>
</reference>
<keyword evidence="6" id="KW-0472">Membrane</keyword>
<dbReference type="GO" id="GO:0043024">
    <property type="term" value="F:ribosomal small subunit binding"/>
    <property type="evidence" value="ECO:0007669"/>
    <property type="project" value="TreeGrafter"/>
</dbReference>
<feature type="region of interest" description="G1" evidence="7">
    <location>
        <begin position="10"/>
        <end position="17"/>
    </location>
</feature>
<dbReference type="InterPro" id="IPR006073">
    <property type="entry name" value="GTP-bd"/>
</dbReference>
<dbReference type="CDD" id="cd22534">
    <property type="entry name" value="KH-II_Era"/>
    <property type="match status" value="1"/>
</dbReference>
<dbReference type="InterPro" id="IPR027417">
    <property type="entry name" value="P-loop_NTPase"/>
</dbReference>
<evidence type="ECO:0000256" key="4">
    <source>
        <dbReference type="ARBA" id="ARBA00022884"/>
    </source>
</evidence>
<keyword evidence="4 6" id="KW-0694">RNA-binding</keyword>
<feature type="region of interest" description="G5" evidence="7">
    <location>
        <begin position="155"/>
        <end position="157"/>
    </location>
</feature>
<dbReference type="PROSITE" id="PS51713">
    <property type="entry name" value="G_ERA"/>
    <property type="match status" value="1"/>
</dbReference>
<evidence type="ECO:0000256" key="6">
    <source>
        <dbReference type="HAMAP-Rule" id="MF_00367"/>
    </source>
</evidence>
<feature type="region of interest" description="G2" evidence="7">
    <location>
        <begin position="36"/>
        <end position="40"/>
    </location>
</feature>
<dbReference type="Gene3D" id="3.30.300.20">
    <property type="match status" value="1"/>
</dbReference>
<dbReference type="GO" id="GO:0003924">
    <property type="term" value="F:GTPase activity"/>
    <property type="evidence" value="ECO:0007669"/>
    <property type="project" value="UniProtKB-UniRule"/>
</dbReference>
<evidence type="ECO:0000256" key="3">
    <source>
        <dbReference type="ARBA" id="ARBA00022741"/>
    </source>
</evidence>
<proteinExistence type="inferred from homology"/>
<dbReference type="CDD" id="cd04163">
    <property type="entry name" value="Era"/>
    <property type="match status" value="1"/>
</dbReference>
<keyword evidence="6" id="KW-0699">rRNA-binding</keyword>
<evidence type="ECO:0000256" key="1">
    <source>
        <dbReference type="ARBA" id="ARBA00007921"/>
    </source>
</evidence>
<feature type="region of interest" description="Disordered" evidence="8">
    <location>
        <begin position="226"/>
        <end position="251"/>
    </location>
</feature>
<feature type="domain" description="Era-type G" evidence="9">
    <location>
        <begin position="2"/>
        <end position="176"/>
    </location>
</feature>
<feature type="binding site" evidence="6">
    <location>
        <begin position="10"/>
        <end position="17"/>
    </location>
    <ligand>
        <name>GTP</name>
        <dbReference type="ChEBI" id="CHEBI:37565"/>
    </ligand>
</feature>
<comment type="caution">
    <text evidence="10">The sequence shown here is derived from an EMBL/GenBank/DDBJ whole genome shotgun (WGS) entry which is preliminary data.</text>
</comment>